<feature type="compositionally biased region" description="Basic and acidic residues" evidence="6">
    <location>
        <begin position="414"/>
        <end position="425"/>
    </location>
</feature>
<keyword evidence="3 9" id="KW-0347">Helicase</keyword>
<evidence type="ECO:0000256" key="5">
    <source>
        <dbReference type="ARBA" id="ARBA00038437"/>
    </source>
</evidence>
<dbReference type="InterPro" id="IPR001650">
    <property type="entry name" value="Helicase_C-like"/>
</dbReference>
<dbReference type="InterPro" id="IPR011545">
    <property type="entry name" value="DEAD/DEAH_box_helicase_dom"/>
</dbReference>
<organism evidence="9 10">
    <name type="scientific">Blastococcus carthaginiensis</name>
    <dbReference type="NCBI Taxonomy" id="3050034"/>
    <lineage>
        <taxon>Bacteria</taxon>
        <taxon>Bacillati</taxon>
        <taxon>Actinomycetota</taxon>
        <taxon>Actinomycetes</taxon>
        <taxon>Geodermatophilales</taxon>
        <taxon>Geodermatophilaceae</taxon>
        <taxon>Blastococcus</taxon>
    </lineage>
</organism>
<dbReference type="EC" id="3.6.4.-" evidence="9"/>
<dbReference type="Pfam" id="PF00271">
    <property type="entry name" value="Helicase_C"/>
    <property type="match status" value="1"/>
</dbReference>
<dbReference type="SUPFAM" id="SSF52540">
    <property type="entry name" value="P-loop containing nucleoside triphosphate hydrolases"/>
    <property type="match status" value="1"/>
</dbReference>
<evidence type="ECO:0000313" key="9">
    <source>
        <dbReference type="EMBL" id="MDP5182863.1"/>
    </source>
</evidence>
<dbReference type="InterPro" id="IPR027417">
    <property type="entry name" value="P-loop_NTPase"/>
</dbReference>
<keyword evidence="1" id="KW-0547">Nucleotide-binding</keyword>
<feature type="region of interest" description="Disordered" evidence="6">
    <location>
        <begin position="414"/>
        <end position="486"/>
    </location>
</feature>
<dbReference type="GO" id="GO:0016787">
    <property type="term" value="F:hydrolase activity"/>
    <property type="evidence" value="ECO:0007669"/>
    <property type="project" value="UniProtKB-KW"/>
</dbReference>
<dbReference type="EMBL" id="JASNFN010000009">
    <property type="protein sequence ID" value="MDP5182863.1"/>
    <property type="molecule type" value="Genomic_DNA"/>
</dbReference>
<dbReference type="CDD" id="cd00268">
    <property type="entry name" value="DEADc"/>
    <property type="match status" value="1"/>
</dbReference>
<dbReference type="InterPro" id="IPR050079">
    <property type="entry name" value="DEAD_box_RNA_helicase"/>
</dbReference>
<gene>
    <name evidence="9" type="ORF">QOZ88_09435</name>
</gene>
<dbReference type="PANTHER" id="PTHR47959">
    <property type="entry name" value="ATP-DEPENDENT RNA HELICASE RHLE-RELATED"/>
    <property type="match status" value="1"/>
</dbReference>
<keyword evidence="2 9" id="KW-0378">Hydrolase</keyword>
<dbReference type="CDD" id="cd18787">
    <property type="entry name" value="SF2_C_DEAD"/>
    <property type="match status" value="1"/>
</dbReference>
<sequence length="486" mass="52007">MTLIHPAPIESNEAETTPVAAPEAPAGPTFGQLGLPQQLVTALERRDIRRPFAIQTSALPDALAGRDVLGKAATGSGKTLAFGLPLLARLGAEVKHGRRAPRGLVLVPTRELAQQVHDNLAPLGQATGVQLATVYGGAPMYRQIQQLRRGVDVIIATPGRLQDLISQGEATLAEVVITVLDEADFMADLGFLPVVKELLDQTAADAQRLLFSATLDGEVDALVRRYLKDPARHEVKRPGDDAPPAEHRAYTLAFRDKVGLAKELARRPGRTLIFVRTQLGADRLTEHLLEAGVKAAAIHGGLPQSARKRALEAFTDARSPVLVATDVAARGIHVDDVSLVVHYDPPADSKTYLHRSGRTARAGAAGVVVSLLLPDQVGQSKRRFRQAKVDPALRRVTPGDQEIAELVASGVHVEPVERPVRDSRRAGGPGGRPRREGDRPGGGSRGGPRRSYGDRNRSGGERSGRPGGGDRRFGGERSGRPPRTRD</sequence>
<dbReference type="GO" id="GO:0004386">
    <property type="term" value="F:helicase activity"/>
    <property type="evidence" value="ECO:0007669"/>
    <property type="project" value="UniProtKB-KW"/>
</dbReference>
<evidence type="ECO:0000259" key="8">
    <source>
        <dbReference type="PROSITE" id="PS51194"/>
    </source>
</evidence>
<feature type="region of interest" description="Disordered" evidence="6">
    <location>
        <begin position="1"/>
        <end position="32"/>
    </location>
</feature>
<evidence type="ECO:0000256" key="3">
    <source>
        <dbReference type="ARBA" id="ARBA00022806"/>
    </source>
</evidence>
<dbReference type="PANTHER" id="PTHR47959:SF13">
    <property type="entry name" value="ATP-DEPENDENT RNA HELICASE RHLE"/>
    <property type="match status" value="1"/>
</dbReference>
<feature type="compositionally biased region" description="Low complexity" evidence="6">
    <location>
        <begin position="14"/>
        <end position="29"/>
    </location>
</feature>
<dbReference type="InterPro" id="IPR014001">
    <property type="entry name" value="Helicase_ATP-bd"/>
</dbReference>
<keyword evidence="10" id="KW-1185">Reference proteome</keyword>
<name>A0ABT9IBB7_9ACTN</name>
<comment type="similarity">
    <text evidence="5">Belongs to the DEAD box helicase family.</text>
</comment>
<evidence type="ECO:0000256" key="6">
    <source>
        <dbReference type="SAM" id="MobiDB-lite"/>
    </source>
</evidence>
<dbReference type="RefSeq" id="WP_305999527.1">
    <property type="nucleotide sequence ID" value="NZ_JASNFN010000009.1"/>
</dbReference>
<feature type="compositionally biased region" description="Basic and acidic residues" evidence="6">
    <location>
        <begin position="451"/>
        <end position="486"/>
    </location>
</feature>
<comment type="caution">
    <text evidence="9">The sequence shown here is derived from an EMBL/GenBank/DDBJ whole genome shotgun (WGS) entry which is preliminary data.</text>
</comment>
<dbReference type="PROSITE" id="PS51194">
    <property type="entry name" value="HELICASE_CTER"/>
    <property type="match status" value="1"/>
</dbReference>
<feature type="domain" description="Helicase C-terminal" evidence="8">
    <location>
        <begin position="253"/>
        <end position="407"/>
    </location>
</feature>
<dbReference type="Pfam" id="PF00270">
    <property type="entry name" value="DEAD"/>
    <property type="match status" value="1"/>
</dbReference>
<dbReference type="Proteomes" id="UP001233673">
    <property type="component" value="Unassembled WGS sequence"/>
</dbReference>
<dbReference type="SMART" id="SM00487">
    <property type="entry name" value="DEXDc"/>
    <property type="match status" value="1"/>
</dbReference>
<feature type="domain" description="Helicase ATP-binding" evidence="7">
    <location>
        <begin position="59"/>
        <end position="233"/>
    </location>
</feature>
<keyword evidence="4" id="KW-0067">ATP-binding</keyword>
<dbReference type="PROSITE" id="PS51192">
    <property type="entry name" value="HELICASE_ATP_BIND_1"/>
    <property type="match status" value="1"/>
</dbReference>
<reference evidence="10" key="1">
    <citation type="submission" date="2023-05" db="EMBL/GenBank/DDBJ databases">
        <title>Draft genome of Pseudofrankia sp. BMG5.37.</title>
        <authorList>
            <person name="Gtari M."/>
            <person name="Ghodhbane F."/>
            <person name="Sbissi I."/>
        </authorList>
    </citation>
    <scope>NUCLEOTIDE SEQUENCE [LARGE SCALE GENOMIC DNA]</scope>
    <source>
        <strain evidence="10">BMG 814</strain>
    </source>
</reference>
<evidence type="ECO:0000256" key="1">
    <source>
        <dbReference type="ARBA" id="ARBA00022741"/>
    </source>
</evidence>
<evidence type="ECO:0000256" key="2">
    <source>
        <dbReference type="ARBA" id="ARBA00022801"/>
    </source>
</evidence>
<evidence type="ECO:0000259" key="7">
    <source>
        <dbReference type="PROSITE" id="PS51192"/>
    </source>
</evidence>
<dbReference type="SMART" id="SM00490">
    <property type="entry name" value="HELICc"/>
    <property type="match status" value="1"/>
</dbReference>
<dbReference type="Gene3D" id="3.40.50.300">
    <property type="entry name" value="P-loop containing nucleotide triphosphate hydrolases"/>
    <property type="match status" value="2"/>
</dbReference>
<proteinExistence type="inferred from homology"/>
<accession>A0ABT9IBB7</accession>
<evidence type="ECO:0000313" key="10">
    <source>
        <dbReference type="Proteomes" id="UP001233673"/>
    </source>
</evidence>
<dbReference type="InterPro" id="IPR044742">
    <property type="entry name" value="DEAD/DEAH_RhlB"/>
</dbReference>
<protein>
    <submittedName>
        <fullName evidence="9">DEAD/DEAH box helicase</fullName>
        <ecNumber evidence="9">3.6.4.-</ecNumber>
    </submittedName>
</protein>
<evidence type="ECO:0000256" key="4">
    <source>
        <dbReference type="ARBA" id="ARBA00022840"/>
    </source>
</evidence>